<keyword evidence="9 10" id="KW-0472">Membrane</keyword>
<dbReference type="RefSeq" id="WP_183595959.1">
    <property type="nucleotide sequence ID" value="NZ_JACHXK010000001.1"/>
</dbReference>
<evidence type="ECO:0000256" key="4">
    <source>
        <dbReference type="ARBA" id="ARBA00022475"/>
    </source>
</evidence>
<dbReference type="InterPro" id="IPR003660">
    <property type="entry name" value="HAMP_dom"/>
</dbReference>
<name>A0A7W5FKK5_9BACL</name>
<dbReference type="PANTHER" id="PTHR34220">
    <property type="entry name" value="SENSOR HISTIDINE KINASE YPDA"/>
    <property type="match status" value="1"/>
</dbReference>
<organism evidence="12 13">
    <name type="scientific">Paenibacillus phyllosphaerae</name>
    <dbReference type="NCBI Taxonomy" id="274593"/>
    <lineage>
        <taxon>Bacteria</taxon>
        <taxon>Bacillati</taxon>
        <taxon>Bacillota</taxon>
        <taxon>Bacilli</taxon>
        <taxon>Bacillales</taxon>
        <taxon>Paenibacillaceae</taxon>
        <taxon>Paenibacillus</taxon>
    </lineage>
</organism>
<dbReference type="CDD" id="cd06225">
    <property type="entry name" value="HAMP"/>
    <property type="match status" value="1"/>
</dbReference>
<accession>A0A7W5FKK5</accession>
<dbReference type="SMART" id="SM00304">
    <property type="entry name" value="HAMP"/>
    <property type="match status" value="1"/>
</dbReference>
<dbReference type="InterPro" id="IPR003594">
    <property type="entry name" value="HATPase_dom"/>
</dbReference>
<dbReference type="AlphaFoldDB" id="A0A7W5FKK5"/>
<keyword evidence="7 12" id="KW-0418">Kinase</keyword>
<protein>
    <recommendedName>
        <fullName evidence="3">histidine kinase</fullName>
        <ecNumber evidence="3">2.7.13.3</ecNumber>
    </recommendedName>
</protein>
<evidence type="ECO:0000256" key="5">
    <source>
        <dbReference type="ARBA" id="ARBA00022553"/>
    </source>
</evidence>
<keyword evidence="10" id="KW-0812">Transmembrane</keyword>
<feature type="transmembrane region" description="Helical" evidence="10">
    <location>
        <begin position="12"/>
        <end position="33"/>
    </location>
</feature>
<dbReference type="SMART" id="SM00387">
    <property type="entry name" value="HATPase_c"/>
    <property type="match status" value="1"/>
</dbReference>
<evidence type="ECO:0000256" key="6">
    <source>
        <dbReference type="ARBA" id="ARBA00022679"/>
    </source>
</evidence>
<evidence type="ECO:0000256" key="7">
    <source>
        <dbReference type="ARBA" id="ARBA00022777"/>
    </source>
</evidence>
<dbReference type="PRINTS" id="PR00344">
    <property type="entry name" value="BCTRLSENSOR"/>
</dbReference>
<dbReference type="Proteomes" id="UP000570361">
    <property type="component" value="Unassembled WGS sequence"/>
</dbReference>
<dbReference type="Pfam" id="PF02518">
    <property type="entry name" value="HATPase_c"/>
    <property type="match status" value="1"/>
</dbReference>
<dbReference type="PROSITE" id="PS50885">
    <property type="entry name" value="HAMP"/>
    <property type="match status" value="1"/>
</dbReference>
<dbReference type="GO" id="GO:0005886">
    <property type="term" value="C:plasma membrane"/>
    <property type="evidence" value="ECO:0007669"/>
    <property type="project" value="UniProtKB-SubCell"/>
</dbReference>
<feature type="domain" description="HAMP" evidence="11">
    <location>
        <begin position="295"/>
        <end position="347"/>
    </location>
</feature>
<evidence type="ECO:0000256" key="9">
    <source>
        <dbReference type="ARBA" id="ARBA00023136"/>
    </source>
</evidence>
<evidence type="ECO:0000256" key="8">
    <source>
        <dbReference type="ARBA" id="ARBA00023012"/>
    </source>
</evidence>
<dbReference type="SUPFAM" id="SSF158472">
    <property type="entry name" value="HAMP domain-like"/>
    <property type="match status" value="1"/>
</dbReference>
<sequence length="576" mass="65588">MKMTIRTKILGSTILIVSLSLLLSSYITFTYMARIVREQAVKDNMTKLALTSSSLTRMQDRLFKTAETIIADSQINAGIVHKAGASMEQAYFDQVAVMKQLQRFVALDASLLNIMIIRHDGKVFSNYSGYDSYYEEYLGQGWFVPFKNGSSGTRFSEVHEFSYMNGAQDVISYVILYRNWEDQTQNEPYFLVMDMKKDEIGKVFNESRDDFERIVLTSGDSRIIYDTGTAPGQVIQQRDDFIPLRYDAMSEGWSQQAYISKHKLYKSIRPILVFYLVIAIAGLLFILLLVAPLILNFTRPITVLARAMRRVSAGELRTSVNIRSGDEMQVLGEGFNKMVFELDTWMKSAMREQEMKRNMQINLLLSEINPHFIYNTLNTVIYLSHAERNKDTIIITKALIDILQDTIKTGEQAFFSTLADERNLVDKYVSIQQYRYPGRFRLEWDVPVTLNSCTVLRLMIQPLVENALFHGLFDLEEKGVILVSARVVEETLHVTVSDNGIGVSDRPFELDLKRNPIHTGQTKGIGLANIRERIIFHFGVEYGIDFESVPGKGTSVTIRIPCMTAEESPLKSIAGL</sequence>
<comment type="subcellular location">
    <subcellularLocation>
        <location evidence="2">Cell membrane</location>
        <topology evidence="2">Multi-pass membrane protein</topology>
    </subcellularLocation>
</comment>
<dbReference type="SUPFAM" id="SSF55874">
    <property type="entry name" value="ATPase domain of HSP90 chaperone/DNA topoisomerase II/histidine kinase"/>
    <property type="match status" value="1"/>
</dbReference>
<comment type="catalytic activity">
    <reaction evidence="1">
        <text>ATP + protein L-histidine = ADP + protein N-phospho-L-histidine.</text>
        <dbReference type="EC" id="2.7.13.3"/>
    </reaction>
</comment>
<keyword evidence="5" id="KW-0597">Phosphoprotein</keyword>
<dbReference type="InterPro" id="IPR004358">
    <property type="entry name" value="Sig_transdc_His_kin-like_C"/>
</dbReference>
<dbReference type="InterPro" id="IPR050640">
    <property type="entry name" value="Bact_2-comp_sensor_kinase"/>
</dbReference>
<keyword evidence="13" id="KW-1185">Reference proteome</keyword>
<evidence type="ECO:0000259" key="11">
    <source>
        <dbReference type="PROSITE" id="PS50885"/>
    </source>
</evidence>
<dbReference type="EMBL" id="JACHXK010000001">
    <property type="protein sequence ID" value="MBB3108148.1"/>
    <property type="molecule type" value="Genomic_DNA"/>
</dbReference>
<keyword evidence="4" id="KW-1003">Cell membrane</keyword>
<evidence type="ECO:0000313" key="12">
    <source>
        <dbReference type="EMBL" id="MBB3108148.1"/>
    </source>
</evidence>
<dbReference type="Pfam" id="PF00672">
    <property type="entry name" value="HAMP"/>
    <property type="match status" value="1"/>
</dbReference>
<keyword evidence="8" id="KW-0902">Two-component regulatory system</keyword>
<evidence type="ECO:0000256" key="3">
    <source>
        <dbReference type="ARBA" id="ARBA00012438"/>
    </source>
</evidence>
<dbReference type="Gene3D" id="3.30.565.10">
    <property type="entry name" value="Histidine kinase-like ATPase, C-terminal domain"/>
    <property type="match status" value="1"/>
</dbReference>
<feature type="transmembrane region" description="Helical" evidence="10">
    <location>
        <begin position="271"/>
        <end position="295"/>
    </location>
</feature>
<comment type="caution">
    <text evidence="12">The sequence shown here is derived from an EMBL/GenBank/DDBJ whole genome shotgun (WGS) entry which is preliminary data.</text>
</comment>
<proteinExistence type="predicted"/>
<dbReference type="Gene3D" id="6.10.340.10">
    <property type="match status" value="1"/>
</dbReference>
<dbReference type="EC" id="2.7.13.3" evidence="3"/>
<gene>
    <name evidence="12" type="ORF">FHS18_000176</name>
</gene>
<evidence type="ECO:0000256" key="10">
    <source>
        <dbReference type="SAM" id="Phobius"/>
    </source>
</evidence>
<keyword evidence="10" id="KW-1133">Transmembrane helix</keyword>
<evidence type="ECO:0000256" key="1">
    <source>
        <dbReference type="ARBA" id="ARBA00000085"/>
    </source>
</evidence>
<dbReference type="GO" id="GO:0000155">
    <property type="term" value="F:phosphorelay sensor kinase activity"/>
    <property type="evidence" value="ECO:0007669"/>
    <property type="project" value="InterPro"/>
</dbReference>
<reference evidence="12 13" key="1">
    <citation type="submission" date="2020-08" db="EMBL/GenBank/DDBJ databases">
        <title>Genomic Encyclopedia of Type Strains, Phase III (KMG-III): the genomes of soil and plant-associated and newly described type strains.</title>
        <authorList>
            <person name="Whitman W."/>
        </authorList>
    </citation>
    <scope>NUCLEOTIDE SEQUENCE [LARGE SCALE GENOMIC DNA]</scope>
    <source>
        <strain evidence="12 13">CECT 5862</strain>
    </source>
</reference>
<evidence type="ECO:0000256" key="2">
    <source>
        <dbReference type="ARBA" id="ARBA00004651"/>
    </source>
</evidence>
<dbReference type="InterPro" id="IPR036890">
    <property type="entry name" value="HATPase_C_sf"/>
</dbReference>
<dbReference type="PANTHER" id="PTHR34220:SF7">
    <property type="entry name" value="SENSOR HISTIDINE KINASE YPDA"/>
    <property type="match status" value="1"/>
</dbReference>
<dbReference type="InterPro" id="IPR010559">
    <property type="entry name" value="Sig_transdc_His_kin_internal"/>
</dbReference>
<dbReference type="Pfam" id="PF06580">
    <property type="entry name" value="His_kinase"/>
    <property type="match status" value="1"/>
</dbReference>
<keyword evidence="6 12" id="KW-0808">Transferase</keyword>
<evidence type="ECO:0000313" key="13">
    <source>
        <dbReference type="Proteomes" id="UP000570361"/>
    </source>
</evidence>